<dbReference type="GO" id="GO:0005634">
    <property type="term" value="C:nucleus"/>
    <property type="evidence" value="ECO:0007669"/>
    <property type="project" value="InterPro"/>
</dbReference>
<dbReference type="InterPro" id="IPR050358">
    <property type="entry name" value="RSE1/DDB1/CFT1"/>
</dbReference>
<dbReference type="EMBL" id="JAFCMP010000082">
    <property type="protein sequence ID" value="KAG5187769.1"/>
    <property type="molecule type" value="Genomic_DNA"/>
</dbReference>
<protein>
    <submittedName>
        <fullName evidence="2">Cleavage/polyadenylation specificity factor, A subunit</fullName>
    </submittedName>
</protein>
<feature type="domain" description="RSE1/DDB1/CPSF1 C-terminal" evidence="1">
    <location>
        <begin position="3"/>
        <end position="240"/>
    </location>
</feature>
<name>A0A835Z873_9STRA</name>
<dbReference type="Pfam" id="PF03178">
    <property type="entry name" value="CPSF_A"/>
    <property type="match status" value="1"/>
</dbReference>
<evidence type="ECO:0000259" key="1">
    <source>
        <dbReference type="Pfam" id="PF03178"/>
    </source>
</evidence>
<keyword evidence="3" id="KW-1185">Reference proteome</keyword>
<dbReference type="Proteomes" id="UP000664859">
    <property type="component" value="Unassembled WGS sequence"/>
</dbReference>
<evidence type="ECO:0000313" key="3">
    <source>
        <dbReference type="Proteomes" id="UP000664859"/>
    </source>
</evidence>
<proteinExistence type="predicted"/>
<sequence length="275" mass="29310">MCAGPVGAVAQISRYVATAAAASITILEWDPKSDSLRPVGIYEASQYVVTMSVVKTFLVLGDVMNSVQFLMWRDEDRSINQLAKDYEPTQVYATVFLVDQPSLGIVVGDSSGNIKILRYAPQLLASRGGHRLVCDADFHIGAPVGAFGPQRLRNNKLNAPRFGAAVGGLDGSVALLAPLEERAFRRLYALQGVMCNALEHGAGVNPRGARLFRSQLPAAAAAEGGRMKGVLDGALLWRFVSLPAQVQCELTRAIGTTVDAVLLSLLDVDAQAGML</sequence>
<evidence type="ECO:0000313" key="2">
    <source>
        <dbReference type="EMBL" id="KAG5187769.1"/>
    </source>
</evidence>
<organism evidence="2 3">
    <name type="scientific">Tribonema minus</name>
    <dbReference type="NCBI Taxonomy" id="303371"/>
    <lineage>
        <taxon>Eukaryota</taxon>
        <taxon>Sar</taxon>
        <taxon>Stramenopiles</taxon>
        <taxon>Ochrophyta</taxon>
        <taxon>PX clade</taxon>
        <taxon>Xanthophyceae</taxon>
        <taxon>Tribonematales</taxon>
        <taxon>Tribonemataceae</taxon>
        <taxon>Tribonema</taxon>
    </lineage>
</organism>
<dbReference type="OrthoDB" id="6109at2759"/>
<dbReference type="Gene3D" id="2.130.10.10">
    <property type="entry name" value="YVTN repeat-like/Quinoprotein amine dehydrogenase"/>
    <property type="match status" value="1"/>
</dbReference>
<dbReference type="GO" id="GO:0003676">
    <property type="term" value="F:nucleic acid binding"/>
    <property type="evidence" value="ECO:0007669"/>
    <property type="project" value="InterPro"/>
</dbReference>
<reference evidence="2" key="1">
    <citation type="submission" date="2021-02" db="EMBL/GenBank/DDBJ databases">
        <title>First Annotated Genome of the Yellow-green Alga Tribonema minus.</title>
        <authorList>
            <person name="Mahan K.M."/>
        </authorList>
    </citation>
    <scope>NUCLEOTIDE SEQUENCE</scope>
    <source>
        <strain evidence="2">UTEX B ZZ1240</strain>
    </source>
</reference>
<dbReference type="AlphaFoldDB" id="A0A835Z873"/>
<gene>
    <name evidence="2" type="ORF">JKP88DRAFT_206909</name>
</gene>
<comment type="caution">
    <text evidence="2">The sequence shown here is derived from an EMBL/GenBank/DDBJ whole genome shotgun (WGS) entry which is preliminary data.</text>
</comment>
<accession>A0A835Z873</accession>
<dbReference type="PANTHER" id="PTHR10644">
    <property type="entry name" value="DNA REPAIR/RNA PROCESSING CPSF FAMILY"/>
    <property type="match status" value="1"/>
</dbReference>
<dbReference type="InterPro" id="IPR015943">
    <property type="entry name" value="WD40/YVTN_repeat-like_dom_sf"/>
</dbReference>
<dbReference type="InterPro" id="IPR004871">
    <property type="entry name" value="RSE1/DDB1/CPSF1_C"/>
</dbReference>